<sequence>MATRESVDNLISQANACISEAENQLDITNRNGYEIDSAYSEAQRKLADMEQEIQKLMDSASHQQRDQLHRVHLAVSQHMNDMVLDRIQMDQSE</sequence>
<evidence type="ECO:0000313" key="3">
    <source>
        <dbReference type="Proteomes" id="UP001235343"/>
    </source>
</evidence>
<evidence type="ECO:0000313" key="2">
    <source>
        <dbReference type="EMBL" id="MDL4842580.1"/>
    </source>
</evidence>
<gene>
    <name evidence="2" type="ORF">QQS35_19270</name>
</gene>
<keyword evidence="1" id="KW-0175">Coiled coil</keyword>
<keyword evidence="3" id="KW-1185">Reference proteome</keyword>
<proteinExistence type="predicted"/>
<protein>
    <submittedName>
        <fullName evidence="2">DUF2524 family protein</fullName>
    </submittedName>
</protein>
<name>A0ABT7L9N5_9BACI</name>
<dbReference type="InterPro" id="IPR019668">
    <property type="entry name" value="Uncharacterised_YtzC"/>
</dbReference>
<accession>A0ABT7L9N5</accession>
<comment type="caution">
    <text evidence="2">The sequence shown here is derived from an EMBL/GenBank/DDBJ whole genome shotgun (WGS) entry which is preliminary data.</text>
</comment>
<dbReference type="Pfam" id="PF10732">
    <property type="entry name" value="DUF2524"/>
    <property type="match status" value="1"/>
</dbReference>
<reference evidence="2 3" key="1">
    <citation type="submission" date="2023-06" db="EMBL/GenBank/DDBJ databases">
        <title>Aquibacillus rhizosphaerae LR5S19.</title>
        <authorList>
            <person name="Sun J.-Q."/>
        </authorList>
    </citation>
    <scope>NUCLEOTIDE SEQUENCE [LARGE SCALE GENOMIC DNA]</scope>
    <source>
        <strain evidence="2 3">LR5S19</strain>
    </source>
</reference>
<dbReference type="Proteomes" id="UP001235343">
    <property type="component" value="Unassembled WGS sequence"/>
</dbReference>
<organism evidence="2 3">
    <name type="scientific">Aquibacillus rhizosphaerae</name>
    <dbReference type="NCBI Taxonomy" id="3051431"/>
    <lineage>
        <taxon>Bacteria</taxon>
        <taxon>Bacillati</taxon>
        <taxon>Bacillota</taxon>
        <taxon>Bacilli</taxon>
        <taxon>Bacillales</taxon>
        <taxon>Bacillaceae</taxon>
        <taxon>Aquibacillus</taxon>
    </lineage>
</organism>
<feature type="coiled-coil region" evidence="1">
    <location>
        <begin position="11"/>
        <end position="66"/>
    </location>
</feature>
<dbReference type="EMBL" id="JASTZU010000059">
    <property type="protein sequence ID" value="MDL4842580.1"/>
    <property type="molecule type" value="Genomic_DNA"/>
</dbReference>
<evidence type="ECO:0000256" key="1">
    <source>
        <dbReference type="SAM" id="Coils"/>
    </source>
</evidence>
<dbReference type="RefSeq" id="WP_285933870.1">
    <property type="nucleotide sequence ID" value="NZ_JASTZU010000059.1"/>
</dbReference>